<dbReference type="RefSeq" id="WP_121835802.1">
    <property type="nucleotide sequence ID" value="NZ_CP163513.1"/>
</dbReference>
<dbReference type="NCBIfam" id="NF002543">
    <property type="entry name" value="PRK02101.1-4"/>
    <property type="match status" value="1"/>
</dbReference>
<evidence type="ECO:0000313" key="2">
    <source>
        <dbReference type="EMBL" id="RLY02759.1"/>
    </source>
</evidence>
<comment type="similarity">
    <text evidence="1">Belongs to the UPF0246 family.</text>
</comment>
<organism evidence="2 3">
    <name type="scientific">Streptococcus hillyeri</name>
    <dbReference type="NCBI Taxonomy" id="2282420"/>
    <lineage>
        <taxon>Bacteria</taxon>
        <taxon>Bacillati</taxon>
        <taxon>Bacillota</taxon>
        <taxon>Bacilli</taxon>
        <taxon>Lactobacillales</taxon>
        <taxon>Streptococcaceae</taxon>
        <taxon>Streptococcus</taxon>
    </lineage>
</organism>
<keyword evidence="3" id="KW-1185">Reference proteome</keyword>
<dbReference type="AlphaFoldDB" id="A0A3L9DT11"/>
<sequence length="237" mass="26930">MSLTFLIPTAKEMNIPKETLPHQLSEKSSAIAQEMSELSLEELAKAYKISETAAQKEATRWQAIVENSAPAYPATSLFNGLMYRHLDKNVISKQSPVYITSSFYGIIHALEPIAEHRHDFHTKIKVNNQSLKEFWRPDYDAFAKQQETIVSLLSSEFLDIFSSHIKKQLITVTFMEDKDGQLKTHSTISKKARGAFLSQALAQEAQTVADLMKLTFADFHYREDLSSENQLIFVKKA</sequence>
<evidence type="ECO:0000313" key="3">
    <source>
        <dbReference type="Proteomes" id="UP000279194"/>
    </source>
</evidence>
<dbReference type="Proteomes" id="UP000279194">
    <property type="component" value="Unassembled WGS sequence"/>
</dbReference>
<accession>A0A3L9DT11</accession>
<dbReference type="GO" id="GO:0033194">
    <property type="term" value="P:response to hydroperoxide"/>
    <property type="evidence" value="ECO:0007669"/>
    <property type="project" value="TreeGrafter"/>
</dbReference>
<evidence type="ECO:0000256" key="1">
    <source>
        <dbReference type="HAMAP-Rule" id="MF_00652"/>
    </source>
</evidence>
<dbReference type="PANTHER" id="PTHR30283:SF4">
    <property type="entry name" value="PEROXIDE STRESS RESISTANCE PROTEIN YAAA"/>
    <property type="match status" value="1"/>
</dbReference>
<dbReference type="GO" id="GO:0005829">
    <property type="term" value="C:cytosol"/>
    <property type="evidence" value="ECO:0007669"/>
    <property type="project" value="TreeGrafter"/>
</dbReference>
<dbReference type="Pfam" id="PF03883">
    <property type="entry name" value="H2O2_YaaD"/>
    <property type="match status" value="1"/>
</dbReference>
<dbReference type="OrthoDB" id="9777133at2"/>
<dbReference type="PANTHER" id="PTHR30283">
    <property type="entry name" value="PEROXIDE STRESS RESPONSE PROTEIN YAAA"/>
    <property type="match status" value="1"/>
</dbReference>
<dbReference type="InterPro" id="IPR005583">
    <property type="entry name" value="YaaA"/>
</dbReference>
<dbReference type="EMBL" id="RCVM01000012">
    <property type="protein sequence ID" value="RLY02759.1"/>
    <property type="molecule type" value="Genomic_DNA"/>
</dbReference>
<reference evidence="2 3" key="1">
    <citation type="submission" date="2018-10" db="EMBL/GenBank/DDBJ databases">
        <title>Streptococcus hillyeri sp. nov., isolated from equine tracheal sample.</title>
        <authorList>
            <person name="Macfadyen A.C."/>
            <person name="Waller A."/>
            <person name="Paterson G.K."/>
        </authorList>
    </citation>
    <scope>NUCLEOTIDE SEQUENCE [LARGE SCALE GENOMIC DNA]</scope>
    <source>
        <strain evidence="2 3">28462</strain>
    </source>
</reference>
<gene>
    <name evidence="2" type="primary">yaaA</name>
    <name evidence="2" type="ORF">EAF07_06595</name>
</gene>
<name>A0A3L9DT11_9STRE</name>
<comment type="caution">
    <text evidence="2">The sequence shown here is derived from an EMBL/GenBank/DDBJ whole genome shotgun (WGS) entry which is preliminary data.</text>
</comment>
<protein>
    <recommendedName>
        <fullName evidence="1">UPF0246 protein EAF07_06595</fullName>
    </recommendedName>
</protein>
<dbReference type="HAMAP" id="MF_00652">
    <property type="entry name" value="UPF0246"/>
    <property type="match status" value="1"/>
</dbReference>
<proteinExistence type="inferred from homology"/>